<dbReference type="VEuPathDB" id="ToxoDB:TGGT1_259100"/>
<name>S7UYI1_TOXGG</name>
<evidence type="ECO:0000313" key="2">
    <source>
        <dbReference type="Proteomes" id="UP000005641"/>
    </source>
</evidence>
<protein>
    <submittedName>
        <fullName evidence="1">Uncharacterized protein</fullName>
    </submittedName>
</protein>
<organism evidence="1 2">
    <name type="scientific">Toxoplasma gondii (strain ATCC 50853 / GT1)</name>
    <dbReference type="NCBI Taxonomy" id="507601"/>
    <lineage>
        <taxon>Eukaryota</taxon>
        <taxon>Sar</taxon>
        <taxon>Alveolata</taxon>
        <taxon>Apicomplexa</taxon>
        <taxon>Conoidasida</taxon>
        <taxon>Coccidia</taxon>
        <taxon>Eucoccidiorida</taxon>
        <taxon>Eimeriorina</taxon>
        <taxon>Sarcocystidae</taxon>
        <taxon>Toxoplasma</taxon>
    </lineage>
</organism>
<gene>
    <name evidence="1" type="ORF">TGGT1_259100</name>
</gene>
<accession>S7UYI1</accession>
<sequence>MRWTRKKCALLCAILGHIARKQMRRNAGTSSLRRGLASGLPRKHPEEARDCAVFTPPFSDTLVNTASSSDSLSHSRIPLHASNSSASPSLRITGLCYSRATLSLSIRVTNPTSLPQCSVIPTCLLCSFMVDFFL</sequence>
<dbReference type="AlphaFoldDB" id="S7UYI1"/>
<comment type="caution">
    <text evidence="1">The sequence shown here is derived from an EMBL/GenBank/DDBJ whole genome shotgun (WGS) entry which is preliminary data.</text>
</comment>
<dbReference type="EMBL" id="AAQM03000086">
    <property type="protein sequence ID" value="EPR62866.1"/>
    <property type="molecule type" value="Genomic_DNA"/>
</dbReference>
<reference evidence="1 2" key="2">
    <citation type="submission" date="2013-05" db="EMBL/GenBank/DDBJ databases">
        <authorList>
            <person name="Sibley D."/>
            <person name="Venepally P."/>
            <person name="Karamycheva S."/>
            <person name="Hadjithomas M."/>
            <person name="Khan A."/>
            <person name="Brunk B."/>
            <person name="Roos D."/>
            <person name="Caler E."/>
            <person name="Lorenzi H."/>
        </authorList>
    </citation>
    <scope>NUCLEOTIDE SEQUENCE [LARGE SCALE GENOMIC DNA]</scope>
    <source>
        <strain evidence="1 2">GT1</strain>
    </source>
</reference>
<evidence type="ECO:0000313" key="1">
    <source>
        <dbReference type="EMBL" id="EPR62866.1"/>
    </source>
</evidence>
<reference evidence="1 2" key="1">
    <citation type="submission" date="2006-05" db="EMBL/GenBank/DDBJ databases">
        <authorList>
            <person name="Paulsen I."/>
        </authorList>
    </citation>
    <scope>NUCLEOTIDE SEQUENCE [LARGE SCALE GENOMIC DNA]</scope>
    <source>
        <strain evidence="1 2">GT1</strain>
    </source>
</reference>
<dbReference type="Proteomes" id="UP000005641">
    <property type="component" value="Unassembled WGS sequence"/>
</dbReference>
<proteinExistence type="predicted"/>